<evidence type="ECO:0008006" key="3">
    <source>
        <dbReference type="Google" id="ProtNLM"/>
    </source>
</evidence>
<reference evidence="2" key="1">
    <citation type="submission" date="2013-07" db="EMBL/GenBank/DDBJ databases">
        <title>The genome of Eucalyptus grandis.</title>
        <authorList>
            <person name="Schmutz J."/>
            <person name="Hayes R."/>
            <person name="Myburg A."/>
            <person name="Tuskan G."/>
            <person name="Grattapaglia D."/>
            <person name="Rokhsar D.S."/>
        </authorList>
    </citation>
    <scope>NUCLEOTIDE SEQUENCE</scope>
    <source>
        <tissue evidence="2">Leaf extractions</tissue>
    </source>
</reference>
<organism evidence="2">
    <name type="scientific">Eucalyptus grandis</name>
    <name type="common">Flooded gum</name>
    <dbReference type="NCBI Taxonomy" id="71139"/>
    <lineage>
        <taxon>Eukaryota</taxon>
        <taxon>Viridiplantae</taxon>
        <taxon>Streptophyta</taxon>
        <taxon>Embryophyta</taxon>
        <taxon>Tracheophyta</taxon>
        <taxon>Spermatophyta</taxon>
        <taxon>Magnoliopsida</taxon>
        <taxon>eudicotyledons</taxon>
        <taxon>Gunneridae</taxon>
        <taxon>Pentapetalae</taxon>
        <taxon>rosids</taxon>
        <taxon>malvids</taxon>
        <taxon>Myrtales</taxon>
        <taxon>Myrtaceae</taxon>
        <taxon>Myrtoideae</taxon>
        <taxon>Eucalypteae</taxon>
        <taxon>Eucalyptus</taxon>
    </lineage>
</organism>
<feature type="transmembrane region" description="Helical" evidence="1">
    <location>
        <begin position="44"/>
        <end position="68"/>
    </location>
</feature>
<protein>
    <recommendedName>
        <fullName evidence="3">PGG domain-containing protein</fullName>
    </recommendedName>
</protein>
<dbReference type="InParanoid" id="A0A058ZZX6"/>
<keyword evidence="1" id="KW-1133">Transmembrane helix</keyword>
<evidence type="ECO:0000313" key="2">
    <source>
        <dbReference type="EMBL" id="KCW47029.1"/>
    </source>
</evidence>
<dbReference type="EMBL" id="KK198763">
    <property type="protein sequence ID" value="KCW47029.1"/>
    <property type="molecule type" value="Genomic_DNA"/>
</dbReference>
<gene>
    <name evidence="2" type="ORF">EUGRSUZ_K00837</name>
</gene>
<evidence type="ECO:0000256" key="1">
    <source>
        <dbReference type="SAM" id="Phobius"/>
    </source>
</evidence>
<name>A0A058ZZX6_EUCGR</name>
<keyword evidence="1" id="KW-0812">Transmembrane</keyword>
<proteinExistence type="predicted"/>
<keyword evidence="1" id="KW-0472">Membrane</keyword>
<dbReference type="AlphaFoldDB" id="A0A058ZZX6"/>
<dbReference type="Gramene" id="KCW47029">
    <property type="protein sequence ID" value="KCW47029"/>
    <property type="gene ID" value="EUGRSUZ_K00837"/>
</dbReference>
<feature type="transmembrane region" description="Helical" evidence="1">
    <location>
        <begin position="80"/>
        <end position="102"/>
    </location>
</feature>
<accession>A0A058ZZX6</accession>
<feature type="transmembrane region" description="Helical" evidence="1">
    <location>
        <begin position="114"/>
        <end position="139"/>
    </location>
</feature>
<sequence>MPLAGDFIEIHLRRSGMPLAGYFTELHPRRSGMPQIPVILELRMFQILVICHIMATICSVIAYIYLILAEKSDCHTAIVASKHATALLIIAHLPVLIAFLAVISTHGKLPSLTVATYCLGFVLFVLLILGATWSEVVFIRDLVRLLRRLFWMTRKTIGWLLGH</sequence>